<feature type="domain" description="Cupin type-2" evidence="1">
    <location>
        <begin position="52"/>
        <end position="105"/>
    </location>
</feature>
<dbReference type="AlphaFoldDB" id="W6M225"/>
<name>W6M225_9GAMM</name>
<organism evidence="2 3">
    <name type="scientific">Candidatus Competibacter denitrificans Run_A_D11</name>
    <dbReference type="NCBI Taxonomy" id="1400863"/>
    <lineage>
        <taxon>Bacteria</taxon>
        <taxon>Pseudomonadati</taxon>
        <taxon>Pseudomonadota</taxon>
        <taxon>Gammaproteobacteria</taxon>
        <taxon>Candidatus Competibacteraceae</taxon>
        <taxon>Candidatus Competibacter</taxon>
    </lineage>
</organism>
<reference evidence="2" key="1">
    <citation type="submission" date="2013-07" db="EMBL/GenBank/DDBJ databases">
        <authorList>
            <person name="McIlroy S."/>
        </authorList>
    </citation>
    <scope>NUCLEOTIDE SEQUENCE [LARGE SCALE GENOMIC DNA]</scope>
    <source>
        <strain evidence="2">Run_A_D11</strain>
    </source>
</reference>
<dbReference type="OrthoDB" id="9798585at2"/>
<dbReference type="Gene3D" id="2.60.120.10">
    <property type="entry name" value="Jelly Rolls"/>
    <property type="match status" value="1"/>
</dbReference>
<dbReference type="InterPro" id="IPR011051">
    <property type="entry name" value="RmlC_Cupin_sf"/>
</dbReference>
<dbReference type="EMBL" id="CBTJ020000020">
    <property type="protein sequence ID" value="CDI01511.1"/>
    <property type="molecule type" value="Genomic_DNA"/>
</dbReference>
<protein>
    <recommendedName>
        <fullName evidence="1">Cupin type-2 domain-containing protein</fullName>
    </recommendedName>
</protein>
<dbReference type="RefSeq" id="WP_048670650.1">
    <property type="nucleotide sequence ID" value="NZ_CBTJ020000020.1"/>
</dbReference>
<sequence length="115" mass="13249">MSVKAGHLFADIPLTSVDERFETLVETSACRLERIISLGHVTPAGEWFDQVRPEWVVLLQGQAILHFEDETRERVLQPGDYLWIPAHCRHRVVWTSRQPPAIWLALHITVENDSL</sequence>
<evidence type="ECO:0000313" key="3">
    <source>
        <dbReference type="Proteomes" id="UP000035760"/>
    </source>
</evidence>
<dbReference type="Proteomes" id="UP000035760">
    <property type="component" value="Unassembled WGS sequence"/>
</dbReference>
<dbReference type="Pfam" id="PF07883">
    <property type="entry name" value="Cupin_2"/>
    <property type="match status" value="1"/>
</dbReference>
<evidence type="ECO:0000259" key="1">
    <source>
        <dbReference type="Pfam" id="PF07883"/>
    </source>
</evidence>
<reference evidence="2" key="2">
    <citation type="submission" date="2014-03" db="EMBL/GenBank/DDBJ databases">
        <title>Candidatus Competibacter-lineage genomes retrieved from metagenomes reveal functional metabolic diversity.</title>
        <authorList>
            <person name="McIlroy S.J."/>
            <person name="Albertsen M."/>
            <person name="Andresen E.K."/>
            <person name="Saunders A.M."/>
            <person name="Kristiansen R."/>
            <person name="Stokholm-Bjerregaard M."/>
            <person name="Nielsen K.L."/>
            <person name="Nielsen P.H."/>
        </authorList>
    </citation>
    <scope>NUCLEOTIDE SEQUENCE</scope>
    <source>
        <strain evidence="2">Run_A_D11</strain>
    </source>
</reference>
<dbReference type="SUPFAM" id="SSF51182">
    <property type="entry name" value="RmlC-like cupins"/>
    <property type="match status" value="1"/>
</dbReference>
<dbReference type="CDD" id="cd06981">
    <property type="entry name" value="cupin_reut_a1446"/>
    <property type="match status" value="1"/>
</dbReference>
<dbReference type="STRING" id="1400863.BN873_150299"/>
<accession>W6M225</accession>
<dbReference type="InterPro" id="IPR014710">
    <property type="entry name" value="RmlC-like_jellyroll"/>
</dbReference>
<comment type="caution">
    <text evidence="2">The sequence shown here is derived from an EMBL/GenBank/DDBJ whole genome shotgun (WGS) entry which is preliminary data.</text>
</comment>
<dbReference type="InterPro" id="IPR013096">
    <property type="entry name" value="Cupin_2"/>
</dbReference>
<gene>
    <name evidence="2" type="ORF">BN873_150299</name>
</gene>
<keyword evidence="3" id="KW-1185">Reference proteome</keyword>
<proteinExistence type="predicted"/>
<evidence type="ECO:0000313" key="2">
    <source>
        <dbReference type="EMBL" id="CDI01511.1"/>
    </source>
</evidence>